<reference evidence="2 3" key="1">
    <citation type="submission" date="2020-02" db="EMBL/GenBank/DDBJ databases">
        <title>Draft genome sequence of Haematococcus lacustris strain NIES-144.</title>
        <authorList>
            <person name="Morimoto D."/>
            <person name="Nakagawa S."/>
            <person name="Yoshida T."/>
            <person name="Sawayama S."/>
        </authorList>
    </citation>
    <scope>NUCLEOTIDE SEQUENCE [LARGE SCALE GENOMIC DNA]</scope>
    <source>
        <strain evidence="2 3">NIES-144</strain>
    </source>
</reference>
<organism evidence="2 3">
    <name type="scientific">Haematococcus lacustris</name>
    <name type="common">Green alga</name>
    <name type="synonym">Haematococcus pluvialis</name>
    <dbReference type="NCBI Taxonomy" id="44745"/>
    <lineage>
        <taxon>Eukaryota</taxon>
        <taxon>Viridiplantae</taxon>
        <taxon>Chlorophyta</taxon>
        <taxon>core chlorophytes</taxon>
        <taxon>Chlorophyceae</taxon>
        <taxon>CS clade</taxon>
        <taxon>Chlamydomonadales</taxon>
        <taxon>Haematococcaceae</taxon>
        <taxon>Haematococcus</taxon>
    </lineage>
</organism>
<name>A0A699Z9U2_HAELA</name>
<evidence type="ECO:0000256" key="1">
    <source>
        <dbReference type="SAM" id="SignalP"/>
    </source>
</evidence>
<feature type="non-terminal residue" evidence="2">
    <location>
        <position position="79"/>
    </location>
</feature>
<keyword evidence="3" id="KW-1185">Reference proteome</keyword>
<gene>
    <name evidence="2" type="ORF">HaLaN_15193</name>
</gene>
<accession>A0A699Z9U2</accession>
<dbReference type="AlphaFoldDB" id="A0A699Z9U2"/>
<sequence length="79" mass="7923">MGPSGRYRALITALLAALVSQHALVAATPPPPPTPSSCITNGNGNSCVGVITQPNQLVGLGSNCIFDDVGLGFTVCDGK</sequence>
<dbReference type="Proteomes" id="UP000485058">
    <property type="component" value="Unassembled WGS sequence"/>
</dbReference>
<proteinExistence type="predicted"/>
<keyword evidence="1" id="KW-0732">Signal</keyword>
<comment type="caution">
    <text evidence="2">The sequence shown here is derived from an EMBL/GenBank/DDBJ whole genome shotgun (WGS) entry which is preliminary data.</text>
</comment>
<feature type="chain" id="PRO_5025415459" evidence="1">
    <location>
        <begin position="28"/>
        <end position="79"/>
    </location>
</feature>
<protein>
    <submittedName>
        <fullName evidence="2">Uncharacterized protein</fullName>
    </submittedName>
</protein>
<evidence type="ECO:0000313" key="3">
    <source>
        <dbReference type="Proteomes" id="UP000485058"/>
    </source>
</evidence>
<evidence type="ECO:0000313" key="2">
    <source>
        <dbReference type="EMBL" id="GFH18395.1"/>
    </source>
</evidence>
<dbReference type="EMBL" id="BLLF01001295">
    <property type="protein sequence ID" value="GFH18395.1"/>
    <property type="molecule type" value="Genomic_DNA"/>
</dbReference>
<feature type="signal peptide" evidence="1">
    <location>
        <begin position="1"/>
        <end position="27"/>
    </location>
</feature>
<feature type="non-terminal residue" evidence="2">
    <location>
        <position position="1"/>
    </location>
</feature>